<accession>A0A8E2EA62</accession>
<sequence length="553" mass="61549">MANIPPISMPPLVTSARRTATRKTFPFFKLSAELRNEVYAFAIEHYSPSGMGNIKPPPISRVCRQMRQEALSPFLSYQQFETDIRSQLDMERFKKWMDDVAEGNNGISLIAHLCRFLVTFTEKGQVKVAKYPQSTRHSTLSIGLLKGNQKVLARRKAACTTVTRFISESLKDTWKKRADGAIMSGNYVELWAKIGGYVDIIPWAQSQVDDMPGLLCERFGLGGGRNTRFTEAKIFFRRGSMRVCELFAPCPRRPLNKRKQKSKLRSLKLHRIQRGMIQGNALWSRYSTASDVLLRIDDYLARLEDYINPYRSESADTPRSFQRSPSKPLYPILPDPKPSKMGGAVLAVVGGIAALGIASATQLPFNFAIGELVPMKYSYVALCFTLFKSRNFLVLNADCHRWNEFVTLTNVIILIHGQRDIGIAHGACRAGLCAVFVTICVAIFTNRLAPTVYNRVPAAVIAAGLPASSVVEFLTHFVGGNATALEAVPGISARIIEVGARAYKQANADAYGTVYLHTIAFSGIALRLMWWAPDTKKYLNLGVATKLHGRRSE</sequence>
<keyword evidence="3" id="KW-1185">Reference proteome</keyword>
<dbReference type="PANTHER" id="PTHR42085:SF1">
    <property type="entry name" value="F-BOX DOMAIN-CONTAINING PROTEIN"/>
    <property type="match status" value="1"/>
</dbReference>
<dbReference type="OrthoDB" id="5413827at2759"/>
<evidence type="ECO:0000313" key="3">
    <source>
        <dbReference type="Proteomes" id="UP000250266"/>
    </source>
</evidence>
<dbReference type="GO" id="GO:0022857">
    <property type="term" value="F:transmembrane transporter activity"/>
    <property type="evidence" value="ECO:0007669"/>
    <property type="project" value="InterPro"/>
</dbReference>
<keyword evidence="1" id="KW-0813">Transport</keyword>
<dbReference type="Proteomes" id="UP000250266">
    <property type="component" value="Unassembled WGS sequence"/>
</dbReference>
<organism evidence="2 3">
    <name type="scientific">Lepidopterella palustris CBS 459.81</name>
    <dbReference type="NCBI Taxonomy" id="1314670"/>
    <lineage>
        <taxon>Eukaryota</taxon>
        <taxon>Fungi</taxon>
        <taxon>Dikarya</taxon>
        <taxon>Ascomycota</taxon>
        <taxon>Pezizomycotina</taxon>
        <taxon>Dothideomycetes</taxon>
        <taxon>Pleosporomycetidae</taxon>
        <taxon>Mytilinidiales</taxon>
        <taxon>Argynnaceae</taxon>
        <taxon>Lepidopterella</taxon>
    </lineage>
</organism>
<reference evidence="2 3" key="1">
    <citation type="journal article" date="2016" name="Nat. Commun.">
        <title>Ectomycorrhizal ecology is imprinted in the genome of the dominant symbiotic fungus Cenococcum geophilum.</title>
        <authorList>
            <consortium name="DOE Joint Genome Institute"/>
            <person name="Peter M."/>
            <person name="Kohler A."/>
            <person name="Ohm R.A."/>
            <person name="Kuo A."/>
            <person name="Krutzmann J."/>
            <person name="Morin E."/>
            <person name="Arend M."/>
            <person name="Barry K.W."/>
            <person name="Binder M."/>
            <person name="Choi C."/>
            <person name="Clum A."/>
            <person name="Copeland A."/>
            <person name="Grisel N."/>
            <person name="Haridas S."/>
            <person name="Kipfer T."/>
            <person name="LaButti K."/>
            <person name="Lindquist E."/>
            <person name="Lipzen A."/>
            <person name="Maire R."/>
            <person name="Meier B."/>
            <person name="Mihaltcheva S."/>
            <person name="Molinier V."/>
            <person name="Murat C."/>
            <person name="Poggeler S."/>
            <person name="Quandt C.A."/>
            <person name="Sperisen C."/>
            <person name="Tritt A."/>
            <person name="Tisserant E."/>
            <person name="Crous P.W."/>
            <person name="Henrissat B."/>
            <person name="Nehls U."/>
            <person name="Egli S."/>
            <person name="Spatafora J.W."/>
            <person name="Grigoriev I.V."/>
            <person name="Martin F.M."/>
        </authorList>
    </citation>
    <scope>NUCLEOTIDE SEQUENCE [LARGE SCALE GENOMIC DNA]</scope>
    <source>
        <strain evidence="2 3">CBS 459.81</strain>
    </source>
</reference>
<dbReference type="EMBL" id="KV744966">
    <property type="protein sequence ID" value="OCK80296.1"/>
    <property type="molecule type" value="Genomic_DNA"/>
</dbReference>
<name>A0A8E2EA62_9PEZI</name>
<dbReference type="AlphaFoldDB" id="A0A8E2EA62"/>
<evidence type="ECO:0000256" key="1">
    <source>
        <dbReference type="ARBA" id="ARBA00022448"/>
    </source>
</evidence>
<protein>
    <submittedName>
        <fullName evidence="2">Uncharacterized protein</fullName>
    </submittedName>
</protein>
<evidence type="ECO:0000313" key="2">
    <source>
        <dbReference type="EMBL" id="OCK80296.1"/>
    </source>
</evidence>
<dbReference type="PANTHER" id="PTHR42085">
    <property type="entry name" value="F-BOX DOMAIN-CONTAINING PROTEIN"/>
    <property type="match status" value="1"/>
</dbReference>
<dbReference type="InterPro" id="IPR010573">
    <property type="entry name" value="MFS_Str1/Tri12-like"/>
</dbReference>
<gene>
    <name evidence="2" type="ORF">K432DRAFT_393165</name>
</gene>
<dbReference type="InterPro" id="IPR038883">
    <property type="entry name" value="AN11006-like"/>
</dbReference>
<dbReference type="Pfam" id="PF06609">
    <property type="entry name" value="TRI12"/>
    <property type="match status" value="1"/>
</dbReference>
<proteinExistence type="predicted"/>